<name>A0A1Y1WMK4_9FUNG</name>
<dbReference type="RefSeq" id="XP_040747923.1">
    <property type="nucleotide sequence ID" value="XM_040884322.1"/>
</dbReference>
<evidence type="ECO:0000313" key="1">
    <source>
        <dbReference type="EMBL" id="ORX74712.1"/>
    </source>
</evidence>
<dbReference type="Proteomes" id="UP000193922">
    <property type="component" value="Unassembled WGS sequence"/>
</dbReference>
<protein>
    <submittedName>
        <fullName evidence="1">Uncharacterized protein</fullName>
    </submittedName>
</protein>
<comment type="caution">
    <text evidence="1">The sequence shown here is derived from an EMBL/GenBank/DDBJ whole genome shotgun (WGS) entry which is preliminary data.</text>
</comment>
<gene>
    <name evidence="1" type="ORF">DL89DRAFT_21710</name>
</gene>
<keyword evidence="2" id="KW-1185">Reference proteome</keyword>
<accession>A0A1Y1WMK4</accession>
<dbReference type="AlphaFoldDB" id="A0A1Y1WMK4"/>
<dbReference type="EMBL" id="MCFD01000001">
    <property type="protein sequence ID" value="ORX74712.1"/>
    <property type="molecule type" value="Genomic_DNA"/>
</dbReference>
<organism evidence="1 2">
    <name type="scientific">Linderina pennispora</name>
    <dbReference type="NCBI Taxonomy" id="61395"/>
    <lineage>
        <taxon>Eukaryota</taxon>
        <taxon>Fungi</taxon>
        <taxon>Fungi incertae sedis</taxon>
        <taxon>Zoopagomycota</taxon>
        <taxon>Kickxellomycotina</taxon>
        <taxon>Kickxellomycetes</taxon>
        <taxon>Kickxellales</taxon>
        <taxon>Kickxellaceae</taxon>
        <taxon>Linderina</taxon>
    </lineage>
</organism>
<dbReference type="GeneID" id="63800970"/>
<evidence type="ECO:0000313" key="2">
    <source>
        <dbReference type="Proteomes" id="UP000193922"/>
    </source>
</evidence>
<reference evidence="1 2" key="1">
    <citation type="submission" date="2016-07" db="EMBL/GenBank/DDBJ databases">
        <title>Pervasive Adenine N6-methylation of Active Genes in Fungi.</title>
        <authorList>
            <consortium name="DOE Joint Genome Institute"/>
            <person name="Mondo S.J."/>
            <person name="Dannebaum R.O."/>
            <person name="Kuo R.C."/>
            <person name="Labutti K."/>
            <person name="Haridas S."/>
            <person name="Kuo A."/>
            <person name="Salamov A."/>
            <person name="Ahrendt S.R."/>
            <person name="Lipzen A."/>
            <person name="Sullivan W."/>
            <person name="Andreopoulos W.B."/>
            <person name="Clum A."/>
            <person name="Lindquist E."/>
            <person name="Daum C."/>
            <person name="Ramamoorthy G.K."/>
            <person name="Gryganskyi A."/>
            <person name="Culley D."/>
            <person name="Magnuson J.K."/>
            <person name="James T.Y."/>
            <person name="O'Malley M.A."/>
            <person name="Stajich J.E."/>
            <person name="Spatafora J.W."/>
            <person name="Visel A."/>
            <person name="Grigoriev I.V."/>
        </authorList>
    </citation>
    <scope>NUCLEOTIDE SEQUENCE [LARGE SCALE GENOMIC DNA]</scope>
    <source>
        <strain evidence="1 2">ATCC 12442</strain>
    </source>
</reference>
<sequence length="162" mass="17763">MGLMPNCSQVCAELMRMVTTESPSLDLVHGFCADHGLDLRLLDELLNEAADDWIAQQLLEHVIHIAVRHQPAASRQMTIAVLLNQRVDDTGSVSTVSQMQAALAQRQARAQELFVGEEPTPVLGRTDTSPEPSQIQHLCVVLANKEFLGLDAGTSGRNIRDR</sequence>
<proteinExistence type="predicted"/>